<dbReference type="EMBL" id="OY569118">
    <property type="protein sequence ID" value="CAJ1004337.1"/>
    <property type="molecule type" value="Genomic_DNA"/>
</dbReference>
<evidence type="ECO:0000256" key="3">
    <source>
        <dbReference type="SAM" id="Phobius"/>
    </source>
</evidence>
<evidence type="ECO:0000313" key="5">
    <source>
        <dbReference type="EMBL" id="CAJ1004337.1"/>
    </source>
</evidence>
<feature type="transmembrane region" description="Helical" evidence="3">
    <location>
        <begin position="300"/>
        <end position="328"/>
    </location>
</feature>
<evidence type="ECO:0000256" key="1">
    <source>
        <dbReference type="ARBA" id="ARBA00004370"/>
    </source>
</evidence>
<feature type="transmembrane region" description="Helical" evidence="3">
    <location>
        <begin position="94"/>
        <end position="114"/>
    </location>
</feature>
<feature type="transmembrane region" description="Helical" evidence="3">
    <location>
        <begin position="163"/>
        <end position="183"/>
    </location>
</feature>
<dbReference type="KEGG" id="bayd:BSPP4475_18765"/>
<dbReference type="InterPro" id="IPR050879">
    <property type="entry name" value="Acyltransferase_3"/>
</dbReference>
<organism evidence="5 6">
    <name type="scientific">Brevibacillus aydinogluensis</name>
    <dbReference type="NCBI Taxonomy" id="927786"/>
    <lineage>
        <taxon>Bacteria</taxon>
        <taxon>Bacillati</taxon>
        <taxon>Bacillota</taxon>
        <taxon>Bacilli</taxon>
        <taxon>Bacillales</taxon>
        <taxon>Paenibacillaceae</taxon>
        <taxon>Brevibacillus</taxon>
    </lineage>
</organism>
<comment type="similarity">
    <text evidence="2">Belongs to the acyltransferase 3 family.</text>
</comment>
<dbReference type="PANTHER" id="PTHR23028">
    <property type="entry name" value="ACETYLTRANSFERASE"/>
    <property type="match status" value="1"/>
</dbReference>
<evidence type="ECO:0000256" key="2">
    <source>
        <dbReference type="ARBA" id="ARBA00007400"/>
    </source>
</evidence>
<keyword evidence="3" id="KW-1133">Transmembrane helix</keyword>
<feature type="transmembrane region" description="Helical" evidence="3">
    <location>
        <begin position="232"/>
        <end position="251"/>
    </location>
</feature>
<feature type="transmembrane region" description="Helical" evidence="3">
    <location>
        <begin position="334"/>
        <end position="359"/>
    </location>
</feature>
<evidence type="ECO:0000259" key="4">
    <source>
        <dbReference type="Pfam" id="PF01757"/>
    </source>
</evidence>
<proteinExistence type="inferred from homology"/>
<dbReference type="PANTHER" id="PTHR23028:SF134">
    <property type="entry name" value="PUTATIVE (AFU_ORTHOLOGUE AFUA_4G08520)-RELATED"/>
    <property type="match status" value="1"/>
</dbReference>
<feature type="transmembrane region" description="Helical" evidence="3">
    <location>
        <begin position="12"/>
        <end position="34"/>
    </location>
</feature>
<dbReference type="RefSeq" id="WP_304414781.1">
    <property type="nucleotide sequence ID" value="NZ_OY569118.1"/>
</dbReference>
<accession>A0AA48MCK5</accession>
<gene>
    <name evidence="5" type="ORF">BSPP4475_18765</name>
</gene>
<evidence type="ECO:0000313" key="6">
    <source>
        <dbReference type="Proteomes" id="UP001189619"/>
    </source>
</evidence>
<sequence>MKKISFLDGLRGTAAVVVVISHFVQVFYPSLFTLRPEMMHNQFEAWLSKTPFNLFYNGNFSVCIFFVLSGFVLSYKYWETRRVDVVIESTVKRYFRLVLPVFFSILLVYIILLLNGFSLETVSPITYTDMTTHYHALSHDFVTMVRTAFFDTFFLGNADYNPVLWTMNYELIGSYLIFAMLIVCRDTPYRYVAYLLLIYMLRHSYYLAFVLGLLLCDVYHNHQRTLHVFQKPYIPLLTGILGLYMGSYPYIDTSNTIYALLDVSFMGYDPMKFNHVWGAFFLMIAILASTGIQKILSSPICVFLGNISFSLYLLHFTILCSVSGYIFSLLNGSFSYNVSVCISFLLSFPLMMVGSYLMYRYIDTTSIFWAKKFYLTLFRKQVKPPRVKKAYVQDNSLL</sequence>
<dbReference type="GO" id="GO:0016747">
    <property type="term" value="F:acyltransferase activity, transferring groups other than amino-acyl groups"/>
    <property type="evidence" value="ECO:0007669"/>
    <property type="project" value="InterPro"/>
</dbReference>
<keyword evidence="5" id="KW-0808">Transferase</keyword>
<name>A0AA48MCK5_9BACL</name>
<reference evidence="5" key="1">
    <citation type="submission" date="2023-07" db="EMBL/GenBank/DDBJ databases">
        <authorList>
            <person name="Ivanov I."/>
            <person name="Teneva D."/>
            <person name="Stoikov I."/>
        </authorList>
    </citation>
    <scope>NUCLEOTIDE SEQUENCE</scope>
    <source>
        <strain evidence="5">4475</strain>
    </source>
</reference>
<keyword evidence="3" id="KW-0472">Membrane</keyword>
<feature type="transmembrane region" description="Helical" evidence="3">
    <location>
        <begin position="54"/>
        <end position="73"/>
    </location>
</feature>
<comment type="subcellular location">
    <subcellularLocation>
        <location evidence="1">Membrane</location>
    </subcellularLocation>
</comment>
<keyword evidence="5" id="KW-0012">Acyltransferase</keyword>
<dbReference type="Pfam" id="PF01757">
    <property type="entry name" value="Acyl_transf_3"/>
    <property type="match status" value="1"/>
</dbReference>
<keyword evidence="3" id="KW-0812">Transmembrane</keyword>
<feature type="transmembrane region" description="Helical" evidence="3">
    <location>
        <begin position="271"/>
        <end position="288"/>
    </location>
</feature>
<keyword evidence="6" id="KW-1185">Reference proteome</keyword>
<protein>
    <submittedName>
        <fullName evidence="5">Acyltransferase</fullName>
    </submittedName>
</protein>
<dbReference type="AlphaFoldDB" id="A0AA48MCK5"/>
<dbReference type="InterPro" id="IPR002656">
    <property type="entry name" value="Acyl_transf_3_dom"/>
</dbReference>
<dbReference type="Proteomes" id="UP001189619">
    <property type="component" value="Chromosome"/>
</dbReference>
<feature type="domain" description="Acyltransferase 3" evidence="4">
    <location>
        <begin position="5"/>
        <end position="359"/>
    </location>
</feature>